<proteinExistence type="predicted"/>
<keyword evidence="4" id="KW-1185">Reference proteome</keyword>
<dbReference type="Proteomes" id="UP000236047">
    <property type="component" value="Unassembled WGS sequence"/>
</dbReference>
<feature type="region of interest" description="Disordered" evidence="1">
    <location>
        <begin position="58"/>
        <end position="116"/>
    </location>
</feature>
<accession>A0A2N8P6C1</accession>
<feature type="signal peptide" evidence="2">
    <location>
        <begin position="1"/>
        <end position="21"/>
    </location>
</feature>
<evidence type="ECO:0000313" key="3">
    <source>
        <dbReference type="EMBL" id="PNE36582.1"/>
    </source>
</evidence>
<feature type="chain" id="PRO_5014815408" description="Pectate lyase" evidence="2">
    <location>
        <begin position="22"/>
        <end position="116"/>
    </location>
</feature>
<dbReference type="AlphaFoldDB" id="A0A2N8P6C1"/>
<evidence type="ECO:0000313" key="4">
    <source>
        <dbReference type="Proteomes" id="UP000236047"/>
    </source>
</evidence>
<protein>
    <recommendedName>
        <fullName evidence="5">Pectate lyase</fullName>
    </recommendedName>
</protein>
<evidence type="ECO:0008006" key="5">
    <source>
        <dbReference type="Google" id="ProtNLM"/>
    </source>
</evidence>
<comment type="caution">
    <text evidence="3">The sequence shown here is derived from an EMBL/GenBank/DDBJ whole genome shotgun (WGS) entry which is preliminary data.</text>
</comment>
<dbReference type="RefSeq" id="WP_073446522.1">
    <property type="nucleotide sequence ID" value="NZ_LJSN01000005.1"/>
</dbReference>
<dbReference type="EMBL" id="LJSN01000005">
    <property type="protein sequence ID" value="PNE36582.1"/>
    <property type="molecule type" value="Genomic_DNA"/>
</dbReference>
<keyword evidence="2" id="KW-0732">Signal</keyword>
<evidence type="ECO:0000256" key="1">
    <source>
        <dbReference type="SAM" id="MobiDB-lite"/>
    </source>
</evidence>
<name>A0A2N8P6C1_STRNR</name>
<organism evidence="3 4">
    <name type="scientific">Streptomyces noursei</name>
    <name type="common">Streptomyces albulus</name>
    <dbReference type="NCBI Taxonomy" id="1971"/>
    <lineage>
        <taxon>Bacteria</taxon>
        <taxon>Bacillati</taxon>
        <taxon>Actinomycetota</taxon>
        <taxon>Actinomycetes</taxon>
        <taxon>Kitasatosporales</taxon>
        <taxon>Streptomycetaceae</taxon>
        <taxon>Streptomyces</taxon>
    </lineage>
</organism>
<reference evidence="4" key="1">
    <citation type="submission" date="2015-09" db="EMBL/GenBank/DDBJ databases">
        <authorList>
            <person name="Graham D.E."/>
            <person name="Mahan K.M."/>
            <person name="Klingeman D.M."/>
            <person name="Fida T."/>
            <person name="Giannone R.J."/>
            <person name="Hettich R.L."/>
            <person name="Parry R.J."/>
            <person name="Spain J.C."/>
        </authorList>
    </citation>
    <scope>NUCLEOTIDE SEQUENCE [LARGE SCALE GENOMIC DNA]</scope>
    <source>
        <strain evidence="4">JCM 4701</strain>
    </source>
</reference>
<sequence length="116" mass="11585">MAVAGLFGLLLVGGGASPAMAWDAWGDGPFNANGDTVNKFIASFRCEGRARFCINGAVNSGNTKNAENVWINGNPSSSGSPTNSSGANNSGSTANGSQSGSGNKQQHLGQGGSLHL</sequence>
<gene>
    <name evidence="3" type="ORF">AOB60_41780</name>
</gene>
<evidence type="ECO:0000256" key="2">
    <source>
        <dbReference type="SAM" id="SignalP"/>
    </source>
</evidence>
<feature type="compositionally biased region" description="Low complexity" evidence="1">
    <location>
        <begin position="72"/>
        <end position="103"/>
    </location>
</feature>